<protein>
    <submittedName>
        <fullName evidence="1">Uncharacterized protein</fullName>
    </submittedName>
</protein>
<sequence>MKDLVFRNNVAEKDILRFSVGKPEAPLGNVFASRTLKDSFGTGLETEHFTIVAN</sequence>
<evidence type="ECO:0000313" key="1">
    <source>
        <dbReference type="EMBL" id="KAH3834537.1"/>
    </source>
</evidence>
<evidence type="ECO:0000313" key="2">
    <source>
        <dbReference type="Proteomes" id="UP000828390"/>
    </source>
</evidence>
<reference evidence="1" key="2">
    <citation type="submission" date="2020-11" db="EMBL/GenBank/DDBJ databases">
        <authorList>
            <person name="McCartney M.A."/>
            <person name="Auch B."/>
            <person name="Kono T."/>
            <person name="Mallez S."/>
            <person name="Becker A."/>
            <person name="Gohl D.M."/>
            <person name="Silverstein K.A.T."/>
            <person name="Koren S."/>
            <person name="Bechman K.B."/>
            <person name="Herman A."/>
            <person name="Abrahante J.E."/>
            <person name="Garbe J."/>
        </authorList>
    </citation>
    <scope>NUCLEOTIDE SEQUENCE</scope>
    <source>
        <strain evidence="1">Duluth1</strain>
        <tissue evidence="1">Whole animal</tissue>
    </source>
</reference>
<proteinExistence type="predicted"/>
<dbReference type="AlphaFoldDB" id="A0A9D4K7Y9"/>
<name>A0A9D4K7Y9_DREPO</name>
<organism evidence="1 2">
    <name type="scientific">Dreissena polymorpha</name>
    <name type="common">Zebra mussel</name>
    <name type="synonym">Mytilus polymorpha</name>
    <dbReference type="NCBI Taxonomy" id="45954"/>
    <lineage>
        <taxon>Eukaryota</taxon>
        <taxon>Metazoa</taxon>
        <taxon>Spiralia</taxon>
        <taxon>Lophotrochozoa</taxon>
        <taxon>Mollusca</taxon>
        <taxon>Bivalvia</taxon>
        <taxon>Autobranchia</taxon>
        <taxon>Heteroconchia</taxon>
        <taxon>Euheterodonta</taxon>
        <taxon>Imparidentia</taxon>
        <taxon>Neoheterodontei</taxon>
        <taxon>Myida</taxon>
        <taxon>Dreissenoidea</taxon>
        <taxon>Dreissenidae</taxon>
        <taxon>Dreissena</taxon>
    </lineage>
</organism>
<accession>A0A9D4K7Y9</accession>
<reference evidence="1" key="1">
    <citation type="journal article" date="2019" name="bioRxiv">
        <title>The Genome of the Zebra Mussel, Dreissena polymorpha: A Resource for Invasive Species Research.</title>
        <authorList>
            <person name="McCartney M.A."/>
            <person name="Auch B."/>
            <person name="Kono T."/>
            <person name="Mallez S."/>
            <person name="Zhang Y."/>
            <person name="Obille A."/>
            <person name="Becker A."/>
            <person name="Abrahante J.E."/>
            <person name="Garbe J."/>
            <person name="Badalamenti J.P."/>
            <person name="Herman A."/>
            <person name="Mangelson H."/>
            <person name="Liachko I."/>
            <person name="Sullivan S."/>
            <person name="Sone E.D."/>
            <person name="Koren S."/>
            <person name="Silverstein K.A.T."/>
            <person name="Beckman K.B."/>
            <person name="Gohl D.M."/>
        </authorList>
    </citation>
    <scope>NUCLEOTIDE SEQUENCE</scope>
    <source>
        <strain evidence="1">Duluth1</strain>
        <tissue evidence="1">Whole animal</tissue>
    </source>
</reference>
<comment type="caution">
    <text evidence="1">The sequence shown here is derived from an EMBL/GenBank/DDBJ whole genome shotgun (WGS) entry which is preliminary data.</text>
</comment>
<dbReference type="Proteomes" id="UP000828390">
    <property type="component" value="Unassembled WGS sequence"/>
</dbReference>
<keyword evidence="2" id="KW-1185">Reference proteome</keyword>
<dbReference type="EMBL" id="JAIWYP010000004">
    <property type="protein sequence ID" value="KAH3834537.1"/>
    <property type="molecule type" value="Genomic_DNA"/>
</dbReference>
<gene>
    <name evidence="1" type="ORF">DPMN_107866</name>
</gene>